<evidence type="ECO:0000313" key="2">
    <source>
        <dbReference type="Proteomes" id="UP000093779"/>
    </source>
</evidence>
<dbReference type="Proteomes" id="UP000093779">
    <property type="component" value="Unassembled WGS sequence"/>
</dbReference>
<proteinExistence type="predicted"/>
<gene>
    <name evidence="1" type="ORF">A5726_22880</name>
</gene>
<sequence length="94" mass="10351">MGCASSRLHRAPDHHAYGHACQVAMGRTVTRPYRDTAIIPHPEGEYRVGVSDAGWVYVCRLLPRKGRYLRVAFDPETALAICDAVVDAAETITI</sequence>
<protein>
    <submittedName>
        <fullName evidence="1">Uncharacterized protein</fullName>
    </submittedName>
</protein>
<dbReference type="EMBL" id="LZHX01000083">
    <property type="protein sequence ID" value="OBF15027.1"/>
    <property type="molecule type" value="Genomic_DNA"/>
</dbReference>
<evidence type="ECO:0000313" key="1">
    <source>
        <dbReference type="EMBL" id="OBF15027.1"/>
    </source>
</evidence>
<dbReference type="AlphaFoldDB" id="A0A1A1X7A6"/>
<organism evidence="1 2">
    <name type="scientific">Mycolicibacterium conceptionense</name>
    <dbReference type="NCBI Taxonomy" id="451644"/>
    <lineage>
        <taxon>Bacteria</taxon>
        <taxon>Bacillati</taxon>
        <taxon>Actinomycetota</taxon>
        <taxon>Actinomycetes</taxon>
        <taxon>Mycobacteriales</taxon>
        <taxon>Mycobacteriaceae</taxon>
        <taxon>Mycolicibacterium</taxon>
    </lineage>
</organism>
<name>A0A1A1X7A6_9MYCO</name>
<accession>A0A1A1X7A6</accession>
<reference evidence="1 2" key="1">
    <citation type="submission" date="2016-06" db="EMBL/GenBank/DDBJ databases">
        <authorList>
            <person name="Kjaerup R.B."/>
            <person name="Dalgaard T.S."/>
            <person name="Juul-Madsen H.R."/>
        </authorList>
    </citation>
    <scope>NUCLEOTIDE SEQUENCE [LARGE SCALE GENOMIC DNA]</scope>
    <source>
        <strain evidence="1 2">ACS1953</strain>
    </source>
</reference>
<comment type="caution">
    <text evidence="1">The sequence shown here is derived from an EMBL/GenBank/DDBJ whole genome shotgun (WGS) entry which is preliminary data.</text>
</comment>